<dbReference type="SUPFAM" id="SSF47266">
    <property type="entry name" value="4-helical cytokines"/>
    <property type="match status" value="1"/>
</dbReference>
<evidence type="ECO:0000313" key="1">
    <source>
        <dbReference type="Ensembl" id="ENSCCRP00000090899.2"/>
    </source>
</evidence>
<evidence type="ECO:0000313" key="2">
    <source>
        <dbReference type="Proteomes" id="UP001108240"/>
    </source>
</evidence>
<reference evidence="1" key="1">
    <citation type="submission" date="2025-08" db="UniProtKB">
        <authorList>
            <consortium name="Ensembl"/>
        </authorList>
    </citation>
    <scope>IDENTIFICATION</scope>
</reference>
<sequence length="214" mass="23380">MGLNRLLECSKIFDTLTTTMKFCLILAVLRCCLTLVDAAPLQKQEMTRAVERATSLAKKILSDVPAAHQACVNTAGLALSSEAGHLEYFLSDLGIPAPPVLKSEDLSMDVSLSRIVAGLDLHRDLLQDIRERSSSTEELSLLLADITDLSAQVHQMQQLAQIPSTVSQKAAFPALSPRLSGDYQVQVAIHLSLQQLRSFTQDVFRSLRHIAASN</sequence>
<dbReference type="GO" id="GO:0005125">
    <property type="term" value="F:cytokine activity"/>
    <property type="evidence" value="ECO:0007669"/>
    <property type="project" value="InterPro"/>
</dbReference>
<dbReference type="GeneTree" id="ENSGT00390000017328"/>
<name>A0A8C1FCW8_CYPCA</name>
<dbReference type="InterPro" id="IPR040117">
    <property type="entry name" value="GCSF/MGF"/>
</dbReference>
<dbReference type="InterPro" id="IPR009079">
    <property type="entry name" value="4_helix_cytokine-like_core"/>
</dbReference>
<dbReference type="GO" id="GO:0045639">
    <property type="term" value="P:positive regulation of myeloid cell differentiation"/>
    <property type="evidence" value="ECO:0007669"/>
    <property type="project" value="InterPro"/>
</dbReference>
<dbReference type="Ensembl" id="ENSCCRT00000098688.2">
    <property type="protein sequence ID" value="ENSCCRP00000090899.2"/>
    <property type="gene ID" value="ENSCCRG00000049230.2"/>
</dbReference>
<dbReference type="OMA" id="LTHITKM"/>
<protein>
    <submittedName>
        <fullName evidence="1">Colony stimulating factor 3 (granulocyte) b</fullName>
    </submittedName>
</protein>
<dbReference type="AlphaFoldDB" id="A0A8C1FCW8"/>
<keyword evidence="2" id="KW-1185">Reference proteome</keyword>
<proteinExistence type="predicted"/>
<accession>A0A8C1FCW8</accession>
<dbReference type="Proteomes" id="UP001108240">
    <property type="component" value="Unplaced"/>
</dbReference>
<dbReference type="Gene3D" id="1.20.1250.10">
    <property type="match status" value="1"/>
</dbReference>
<dbReference type="PANTHER" id="PTHR10511">
    <property type="entry name" value="GRANULOCYTE COLONY-STIMULATING FACTOR"/>
    <property type="match status" value="1"/>
</dbReference>
<dbReference type="PANTHER" id="PTHR10511:SF2">
    <property type="entry name" value="GRANULOCYTE COLONY-STIMULATING FACTOR"/>
    <property type="match status" value="1"/>
</dbReference>
<organism evidence="1 2">
    <name type="scientific">Cyprinus carpio carpio</name>
    <dbReference type="NCBI Taxonomy" id="630221"/>
    <lineage>
        <taxon>Eukaryota</taxon>
        <taxon>Metazoa</taxon>
        <taxon>Chordata</taxon>
        <taxon>Craniata</taxon>
        <taxon>Vertebrata</taxon>
        <taxon>Euteleostomi</taxon>
        <taxon>Actinopterygii</taxon>
        <taxon>Neopterygii</taxon>
        <taxon>Teleostei</taxon>
        <taxon>Ostariophysi</taxon>
        <taxon>Cypriniformes</taxon>
        <taxon>Cyprinidae</taxon>
        <taxon>Cyprininae</taxon>
        <taxon>Cyprinus</taxon>
    </lineage>
</organism>
<reference evidence="1" key="2">
    <citation type="submission" date="2025-09" db="UniProtKB">
        <authorList>
            <consortium name="Ensembl"/>
        </authorList>
    </citation>
    <scope>IDENTIFICATION</scope>
</reference>